<reference evidence="3 4" key="1">
    <citation type="journal article" date="2018" name="Science">
        <title>The opium poppy genome and morphinan production.</title>
        <authorList>
            <person name="Guo L."/>
            <person name="Winzer T."/>
            <person name="Yang X."/>
            <person name="Li Y."/>
            <person name="Ning Z."/>
            <person name="He Z."/>
            <person name="Teodor R."/>
            <person name="Lu Y."/>
            <person name="Bowser T.A."/>
            <person name="Graham I.A."/>
            <person name="Ye K."/>
        </authorList>
    </citation>
    <scope>NUCLEOTIDE SEQUENCE [LARGE SCALE GENOMIC DNA]</scope>
    <source>
        <strain evidence="4">cv. HN1</strain>
        <tissue evidence="3">Leaves</tissue>
    </source>
</reference>
<dbReference type="Gramene" id="RZC74559">
    <property type="protein sequence ID" value="RZC74559"/>
    <property type="gene ID" value="C5167_050042"/>
</dbReference>
<dbReference type="AlphaFoldDB" id="A0A4Y7KRG2"/>
<keyword evidence="4" id="KW-1185">Reference proteome</keyword>
<evidence type="ECO:0000256" key="1">
    <source>
        <dbReference type="SAM" id="Phobius"/>
    </source>
</evidence>
<keyword evidence="1" id="KW-1133">Transmembrane helix</keyword>
<dbReference type="OMA" id="MAIKIPM"/>
<gene>
    <name evidence="3" type="ORF">C5167_050042</name>
</gene>
<keyword evidence="1" id="KW-0812">Transmembrane</keyword>
<keyword evidence="2" id="KW-0732">Signal</keyword>
<evidence type="ECO:0000256" key="2">
    <source>
        <dbReference type="SAM" id="SignalP"/>
    </source>
</evidence>
<sequence length="73" mass="7388">MAMKYSFAAVCLIIAMSAIVGMSEVAAHNGKHHAPVPAPAPAPAPKTSGAAFLPISIVSAFVASAGIFLLSFY</sequence>
<feature type="chain" id="PRO_5021336138" evidence="2">
    <location>
        <begin position="24"/>
        <end position="73"/>
    </location>
</feature>
<name>A0A4Y7KRG2_PAPSO</name>
<dbReference type="Proteomes" id="UP000316621">
    <property type="component" value="Chromosome 8"/>
</dbReference>
<dbReference type="EMBL" id="CM010722">
    <property type="protein sequence ID" value="RZC74559.1"/>
    <property type="molecule type" value="Genomic_DNA"/>
</dbReference>
<feature type="transmembrane region" description="Helical" evidence="1">
    <location>
        <begin position="51"/>
        <end position="72"/>
    </location>
</feature>
<feature type="signal peptide" evidence="2">
    <location>
        <begin position="1"/>
        <end position="23"/>
    </location>
</feature>
<keyword evidence="1" id="KW-0472">Membrane</keyword>
<accession>A0A4Y7KRG2</accession>
<organism evidence="3 4">
    <name type="scientific">Papaver somniferum</name>
    <name type="common">Opium poppy</name>
    <dbReference type="NCBI Taxonomy" id="3469"/>
    <lineage>
        <taxon>Eukaryota</taxon>
        <taxon>Viridiplantae</taxon>
        <taxon>Streptophyta</taxon>
        <taxon>Embryophyta</taxon>
        <taxon>Tracheophyta</taxon>
        <taxon>Spermatophyta</taxon>
        <taxon>Magnoliopsida</taxon>
        <taxon>Ranunculales</taxon>
        <taxon>Papaveraceae</taxon>
        <taxon>Papaveroideae</taxon>
        <taxon>Papaver</taxon>
    </lineage>
</organism>
<evidence type="ECO:0000313" key="4">
    <source>
        <dbReference type="Proteomes" id="UP000316621"/>
    </source>
</evidence>
<proteinExistence type="predicted"/>
<evidence type="ECO:0000313" key="3">
    <source>
        <dbReference type="EMBL" id="RZC74559.1"/>
    </source>
</evidence>
<protein>
    <submittedName>
        <fullName evidence="3">Uncharacterized protein</fullName>
    </submittedName>
</protein>